<keyword evidence="2" id="KW-0489">Methyltransferase</keyword>
<evidence type="ECO:0000313" key="3">
    <source>
        <dbReference type="Proteomes" id="UP000437065"/>
    </source>
</evidence>
<dbReference type="AlphaFoldDB" id="A0A6B0T0S7"/>
<reference evidence="2 3" key="1">
    <citation type="submission" date="2019-12" db="EMBL/GenBank/DDBJ databases">
        <title>Isolation and characterization of three novel carbon monoxide-oxidizing members of Halobacteria from salione crusts and soils.</title>
        <authorList>
            <person name="Myers M.R."/>
            <person name="King G.M."/>
        </authorList>
    </citation>
    <scope>NUCLEOTIDE SEQUENCE [LARGE SCALE GENOMIC DNA]</scope>
    <source>
        <strain evidence="2 3">WSA2</strain>
    </source>
</reference>
<dbReference type="Pfam" id="PF13489">
    <property type="entry name" value="Methyltransf_23"/>
    <property type="match status" value="1"/>
</dbReference>
<evidence type="ECO:0000313" key="2">
    <source>
        <dbReference type="EMBL" id="MXR42242.1"/>
    </source>
</evidence>
<dbReference type="PANTHER" id="PTHR43591:SF24">
    <property type="entry name" value="2-METHOXY-6-POLYPRENYL-1,4-BENZOQUINOL METHYLASE, MITOCHONDRIAL"/>
    <property type="match status" value="1"/>
</dbReference>
<gene>
    <name evidence="2" type="ORF">GRX01_12950</name>
</gene>
<protein>
    <submittedName>
        <fullName evidence="2">Methyltransferase domain-containing protein</fullName>
    </submittedName>
</protein>
<keyword evidence="3" id="KW-1185">Reference proteome</keyword>
<dbReference type="PANTHER" id="PTHR43591">
    <property type="entry name" value="METHYLTRANSFERASE"/>
    <property type="match status" value="1"/>
</dbReference>
<proteinExistence type="predicted"/>
<organism evidence="2 3">
    <name type="scientific">Halobaculum saliterrae</name>
    <dbReference type="NCBI Taxonomy" id="2073113"/>
    <lineage>
        <taxon>Archaea</taxon>
        <taxon>Methanobacteriati</taxon>
        <taxon>Methanobacteriota</taxon>
        <taxon>Stenosarchaea group</taxon>
        <taxon>Halobacteria</taxon>
        <taxon>Halobacteriales</taxon>
        <taxon>Haloferacaceae</taxon>
        <taxon>Halobaculum</taxon>
    </lineage>
</organism>
<feature type="compositionally biased region" description="Basic and acidic residues" evidence="1">
    <location>
        <begin position="196"/>
        <end position="210"/>
    </location>
</feature>
<accession>A0A6B0T0S7</accession>
<dbReference type="OrthoDB" id="1018at2157"/>
<keyword evidence="2" id="KW-0808">Transferase</keyword>
<dbReference type="GO" id="GO:0032259">
    <property type="term" value="P:methylation"/>
    <property type="evidence" value="ECO:0007669"/>
    <property type="project" value="UniProtKB-KW"/>
</dbReference>
<sequence>MFGHGDVGFFDRIAPLYDVFMPPAGAEDLRAGLAFAHRPVERVVDLGGGTGRASRRLREIGLDPVVFDYSAGMLRRAGEEGLPGVRADAASLPVPDGGVDAVVVTDALHHFPDPEAAIGEVARALAPGGVLVIREFDPTTRRGRALATLESVAGMDSRFLDAETLADMLESAGLRGHVVDPGFGYTVVGVKPTEPAPRRASDDDAERNDADAANDDAPAKTTAEERGR</sequence>
<dbReference type="EMBL" id="WUUS01000008">
    <property type="protein sequence ID" value="MXR42242.1"/>
    <property type="molecule type" value="Genomic_DNA"/>
</dbReference>
<dbReference type="RefSeq" id="WP_159668158.1">
    <property type="nucleotide sequence ID" value="NZ_WUUS01000008.1"/>
</dbReference>
<dbReference type="Proteomes" id="UP000437065">
    <property type="component" value="Unassembled WGS sequence"/>
</dbReference>
<name>A0A6B0T0S7_9EURY</name>
<dbReference type="SUPFAM" id="SSF53335">
    <property type="entry name" value="S-adenosyl-L-methionine-dependent methyltransferases"/>
    <property type="match status" value="1"/>
</dbReference>
<dbReference type="InterPro" id="IPR029063">
    <property type="entry name" value="SAM-dependent_MTases_sf"/>
</dbReference>
<comment type="caution">
    <text evidence="2">The sequence shown here is derived from an EMBL/GenBank/DDBJ whole genome shotgun (WGS) entry which is preliminary data.</text>
</comment>
<evidence type="ECO:0000256" key="1">
    <source>
        <dbReference type="SAM" id="MobiDB-lite"/>
    </source>
</evidence>
<dbReference type="CDD" id="cd02440">
    <property type="entry name" value="AdoMet_MTases"/>
    <property type="match status" value="1"/>
</dbReference>
<dbReference type="GO" id="GO:0008168">
    <property type="term" value="F:methyltransferase activity"/>
    <property type="evidence" value="ECO:0007669"/>
    <property type="project" value="UniProtKB-KW"/>
</dbReference>
<dbReference type="Gene3D" id="3.40.50.150">
    <property type="entry name" value="Vaccinia Virus protein VP39"/>
    <property type="match status" value="1"/>
</dbReference>
<feature type="region of interest" description="Disordered" evidence="1">
    <location>
        <begin position="188"/>
        <end position="228"/>
    </location>
</feature>